<dbReference type="InterPro" id="IPR007259">
    <property type="entry name" value="GCP"/>
</dbReference>
<dbReference type="GO" id="GO:0051225">
    <property type="term" value="P:spindle assembly"/>
    <property type="evidence" value="ECO:0007669"/>
    <property type="project" value="TreeGrafter"/>
</dbReference>
<evidence type="ECO:0000256" key="5">
    <source>
        <dbReference type="RuleBase" id="RU363050"/>
    </source>
</evidence>
<comment type="similarity">
    <text evidence="1 5">Belongs to the TUBGCP family.</text>
</comment>
<evidence type="ECO:0000259" key="7">
    <source>
        <dbReference type="Pfam" id="PF04130"/>
    </source>
</evidence>
<dbReference type="PANTHER" id="PTHR19302">
    <property type="entry name" value="GAMMA TUBULIN COMPLEX PROTEIN"/>
    <property type="match status" value="1"/>
</dbReference>
<feature type="domain" description="Gamma-Tubulin ring complex non-core subunit mod21 N-terminal" evidence="8">
    <location>
        <begin position="67"/>
        <end position="157"/>
    </location>
</feature>
<keyword evidence="11" id="KW-1185">Reference proteome</keyword>
<comment type="caution">
    <text evidence="10">The sequence shown here is derived from an EMBL/GenBank/DDBJ whole genome shotgun (WGS) entry which is preliminary data.</text>
</comment>
<dbReference type="GO" id="GO:0007020">
    <property type="term" value="P:microtubule nucleation"/>
    <property type="evidence" value="ECO:0007669"/>
    <property type="project" value="InterPro"/>
</dbReference>
<dbReference type="GO" id="GO:0000278">
    <property type="term" value="P:mitotic cell cycle"/>
    <property type="evidence" value="ECO:0007669"/>
    <property type="project" value="TreeGrafter"/>
</dbReference>
<evidence type="ECO:0000313" key="11">
    <source>
        <dbReference type="Proteomes" id="UP000053958"/>
    </source>
</evidence>
<evidence type="ECO:0000256" key="1">
    <source>
        <dbReference type="ARBA" id="ARBA00010337"/>
    </source>
</evidence>
<feature type="domain" description="Gamma tubulin complex component C-terminal" evidence="7">
    <location>
        <begin position="625"/>
        <end position="897"/>
    </location>
</feature>
<proteinExistence type="inferred from homology"/>
<dbReference type="Pfam" id="PF04130">
    <property type="entry name" value="GCP_C_terminal"/>
    <property type="match status" value="1"/>
</dbReference>
<gene>
    <name evidence="10" type="ORF">T310_6415</name>
</gene>
<dbReference type="InterPro" id="IPR041470">
    <property type="entry name" value="GCP_N"/>
</dbReference>
<dbReference type="InterPro" id="IPR042241">
    <property type="entry name" value="GCP_C_sf"/>
</dbReference>
<reference evidence="10 11" key="1">
    <citation type="submission" date="2015-04" db="EMBL/GenBank/DDBJ databases">
        <authorList>
            <person name="Heijne W.H."/>
            <person name="Fedorova N.D."/>
            <person name="Nierman W.C."/>
            <person name="Vollebregt A.W."/>
            <person name="Zhao Z."/>
            <person name="Wu L."/>
            <person name="Kumar M."/>
            <person name="Stam H."/>
            <person name="van den Berg M.A."/>
            <person name="Pel H.J."/>
        </authorList>
    </citation>
    <scope>NUCLEOTIDE SEQUENCE [LARGE SCALE GENOMIC DNA]</scope>
    <source>
        <strain evidence="10 11">CBS 393.64</strain>
    </source>
</reference>
<evidence type="ECO:0000256" key="6">
    <source>
        <dbReference type="SAM" id="MobiDB-lite"/>
    </source>
</evidence>
<dbReference type="AlphaFoldDB" id="A0A0F4YNB1"/>
<comment type="subcellular location">
    <subcellularLocation>
        <location evidence="5">Cytoplasm</location>
        <location evidence="5">Cytoskeleton</location>
        <location evidence="5">Microtubule organizing center</location>
    </subcellularLocation>
</comment>
<sequence length="1022" mass="116365">MARSATVGALTDELIAVVAKTPDKTTSRFKSLRTRSEAVLRDNTTWGRTDPFAVTKQLDGLQEKFRVLNRDDLADALYVRLAELNEQRVPWAPEVLSLLLQLSDRPAALSKPPKFELQRPQEPARLTWSDLDASGAAYAEEDIWNDIDFAAESSSDDDYSTVSSDVSIPKIVPQSTKPSQDDFVVPEELFSTGEDEDLIATIKSGHFWEYDSAAIREFSESHTRYITELQAAREILFMLQGLPTSLFWHLDDSVEVDRRYALRHSSNPAFLHILRSCASIGAKIGDLRRFVKTPQSVIFLQTFVRGVEEHLRAFDAALSRLQLQYLSLGQVVTVSLLQLMEDVKNESRVLLLLADLVAQLKTAPSDKSFVCLDYLYDLVCMNQAAGNDRDFKCLARLFFDCFEAYTRPIRLWMETGELDAAQGTFFIRDTRHTNDLRTLWHDWYTLDETFGRLNAPKFLKPAAHKVFTTGKSMIFLRNLNITPEDLDSFERTSLAFEDVCPDDASLLMIPFSGLLDAAFEKLIDTNHRLASNLLREQLDQQCGLWTSLSALEYIYLCRDITISSTIDSKIFELLDRGRGVWNDRFLLTELVQSAFSDVPSVDSSRLIVRSSRGPYHDVGNRSRTVKVLKSLSIDYVLPWPVANIITKNSILTYQRIWTFLMQIRRAKYILERQRLRKERGSSNTDPEFDGEDDNMGYVVRHGLLWFTNILYSHLTELVIAMATSSMQKSLAAAKDVDGMIAAHQAYMSSLEEQCLLSKNLAPIYQAVISLLDLCVHFADIQAARCGGQNQFDQTTRSVGSAAGRRHVSHSYRKRNRRVSISDDDENTFDEDDDDEDEDEDEGNTTSISFLESPYSHRLRHVRDQFDRLLSFIVAGLRGVGRIDGEQSWEMLVERLEWKRERRNIGNRIKIESTPSHVRVNNLWISSQFEFISSKHTAVDDRSEDSSTYLRHPIVSEGLSFERLAATQSCYASRLRPMWSRVVSCGLVRIEVRILVGLSRPGKARPMHACMHQAARAEAEPWP</sequence>
<dbReference type="EMBL" id="LASV01000334">
    <property type="protein sequence ID" value="KKA19605.1"/>
    <property type="molecule type" value="Genomic_DNA"/>
</dbReference>
<accession>A0A0F4YNB1</accession>
<feature type="region of interest" description="Disordered" evidence="6">
    <location>
        <begin position="793"/>
        <end position="847"/>
    </location>
</feature>
<feature type="compositionally biased region" description="Basic residues" evidence="6">
    <location>
        <begin position="803"/>
        <end position="817"/>
    </location>
</feature>
<feature type="domain" description="Gamma tubulin complex component protein N-terminal" evidence="9">
    <location>
        <begin position="233"/>
        <end position="536"/>
    </location>
</feature>
<dbReference type="Proteomes" id="UP000053958">
    <property type="component" value="Unassembled WGS sequence"/>
</dbReference>
<dbReference type="OrthoDB" id="66546at2759"/>
<dbReference type="RefSeq" id="XP_013326217.1">
    <property type="nucleotide sequence ID" value="XM_013470763.1"/>
</dbReference>
<protein>
    <recommendedName>
        <fullName evidence="5">Spindle pole body component</fullName>
    </recommendedName>
</protein>
<dbReference type="GO" id="GO:0051321">
    <property type="term" value="P:meiotic cell cycle"/>
    <property type="evidence" value="ECO:0007669"/>
    <property type="project" value="TreeGrafter"/>
</dbReference>
<evidence type="ECO:0000259" key="9">
    <source>
        <dbReference type="Pfam" id="PF17681"/>
    </source>
</evidence>
<dbReference type="GO" id="GO:0031122">
    <property type="term" value="P:cytoplasmic microtubule organization"/>
    <property type="evidence" value="ECO:0007669"/>
    <property type="project" value="TreeGrafter"/>
</dbReference>
<dbReference type="PANTHER" id="PTHR19302:SF33">
    <property type="entry name" value="GAMMA-TUBULIN COMPLEX COMPONENT 5"/>
    <property type="match status" value="1"/>
</dbReference>
<dbReference type="GO" id="GO:0000930">
    <property type="term" value="C:gamma-tubulin complex"/>
    <property type="evidence" value="ECO:0007669"/>
    <property type="project" value="UniProtKB-ARBA"/>
</dbReference>
<name>A0A0F4YNB1_RASE3</name>
<evidence type="ECO:0000313" key="10">
    <source>
        <dbReference type="EMBL" id="KKA19605.1"/>
    </source>
</evidence>
<organism evidence="10 11">
    <name type="scientific">Rasamsonia emersonii (strain ATCC 16479 / CBS 393.64 / IMI 116815)</name>
    <dbReference type="NCBI Taxonomy" id="1408163"/>
    <lineage>
        <taxon>Eukaryota</taxon>
        <taxon>Fungi</taxon>
        <taxon>Dikarya</taxon>
        <taxon>Ascomycota</taxon>
        <taxon>Pezizomycotina</taxon>
        <taxon>Eurotiomycetes</taxon>
        <taxon>Eurotiomycetidae</taxon>
        <taxon>Eurotiales</taxon>
        <taxon>Trichocomaceae</taxon>
        <taxon>Rasamsonia</taxon>
    </lineage>
</organism>
<dbReference type="STRING" id="1408163.A0A0F4YNB1"/>
<dbReference type="GO" id="GO:0005816">
    <property type="term" value="C:spindle pole body"/>
    <property type="evidence" value="ECO:0007669"/>
    <property type="project" value="UniProtKB-ARBA"/>
</dbReference>
<dbReference type="GO" id="GO:0043015">
    <property type="term" value="F:gamma-tubulin binding"/>
    <property type="evidence" value="ECO:0007669"/>
    <property type="project" value="InterPro"/>
</dbReference>
<dbReference type="GO" id="GO:0005874">
    <property type="term" value="C:microtubule"/>
    <property type="evidence" value="ECO:0007669"/>
    <property type="project" value="UniProtKB-KW"/>
</dbReference>
<evidence type="ECO:0000256" key="2">
    <source>
        <dbReference type="ARBA" id="ARBA00022490"/>
    </source>
</evidence>
<keyword evidence="2 5" id="KW-0963">Cytoplasm</keyword>
<feature type="compositionally biased region" description="Acidic residues" evidence="6">
    <location>
        <begin position="821"/>
        <end position="842"/>
    </location>
</feature>
<keyword evidence="3 5" id="KW-0493">Microtubule</keyword>
<evidence type="ECO:0000256" key="3">
    <source>
        <dbReference type="ARBA" id="ARBA00022701"/>
    </source>
</evidence>
<evidence type="ECO:0000259" key="8">
    <source>
        <dbReference type="Pfam" id="PF14609"/>
    </source>
</evidence>
<dbReference type="Gene3D" id="1.20.120.1900">
    <property type="entry name" value="Gamma-tubulin complex, C-terminal domain"/>
    <property type="match status" value="1"/>
</dbReference>
<evidence type="ECO:0000256" key="4">
    <source>
        <dbReference type="ARBA" id="ARBA00023212"/>
    </source>
</evidence>
<dbReference type="GO" id="GO:0000922">
    <property type="term" value="C:spindle pole"/>
    <property type="evidence" value="ECO:0007669"/>
    <property type="project" value="InterPro"/>
</dbReference>
<dbReference type="InterPro" id="IPR040457">
    <property type="entry name" value="GCP_C"/>
</dbReference>
<dbReference type="Pfam" id="PF14609">
    <property type="entry name" value="GCP5-Mod21_N"/>
    <property type="match status" value="1"/>
</dbReference>
<dbReference type="InterPro" id="IPR032797">
    <property type="entry name" value="Mod21_N"/>
</dbReference>
<dbReference type="GeneID" id="25318717"/>
<dbReference type="Pfam" id="PF17681">
    <property type="entry name" value="GCP_N_terminal"/>
    <property type="match status" value="1"/>
</dbReference>
<dbReference type="InterPro" id="IPR059169">
    <property type="entry name" value="GCP5_N_ext"/>
</dbReference>
<dbReference type="CDD" id="cd22572">
    <property type="entry name" value="GCP5_NTD"/>
    <property type="match status" value="1"/>
</dbReference>
<keyword evidence="4 5" id="KW-0206">Cytoskeleton</keyword>
<dbReference type="GO" id="GO:0051011">
    <property type="term" value="F:microtubule minus-end binding"/>
    <property type="evidence" value="ECO:0007669"/>
    <property type="project" value="TreeGrafter"/>
</dbReference>